<sequence length="148" mass="16911">MFNYEIGGNERKIDTSEAFVDISPNKTLFVQQLTQTEPIKPETVEGLKTVEDVFRHFKPQVDVSFENEDGSESNETLHFNNLGDFSVKSMIQQSNNLRDLNVESEMYLNIIRQLKTNKTLKATLENPETRQAFAAALENLARELQQNG</sequence>
<accession>A0A2T7BGL3</accession>
<comment type="caution">
    <text evidence="1">The sequence shown here is derived from an EMBL/GenBank/DDBJ whole genome shotgun (WGS) entry which is preliminary data.</text>
</comment>
<dbReference type="EMBL" id="QCYK01000002">
    <property type="protein sequence ID" value="PUZ25417.1"/>
    <property type="molecule type" value="Genomic_DNA"/>
</dbReference>
<reference evidence="1 2" key="1">
    <citation type="submission" date="2018-04" db="EMBL/GenBank/DDBJ databases">
        <title>Chitinophaga fuyangensis sp. nov., isolated from soil in a chemical factory.</title>
        <authorList>
            <person name="Chen K."/>
        </authorList>
    </citation>
    <scope>NUCLEOTIDE SEQUENCE [LARGE SCALE GENOMIC DNA]</scope>
    <source>
        <strain evidence="1 2">LY-1</strain>
    </source>
</reference>
<evidence type="ECO:0000313" key="1">
    <source>
        <dbReference type="EMBL" id="PUZ25417.1"/>
    </source>
</evidence>
<proteinExistence type="predicted"/>
<protein>
    <recommendedName>
        <fullName evidence="3">Type VI secretion system contractile sheath small subunit</fullName>
    </recommendedName>
</protein>
<dbReference type="AlphaFoldDB" id="A0A2T7BGL3"/>
<evidence type="ECO:0000313" key="2">
    <source>
        <dbReference type="Proteomes" id="UP000244450"/>
    </source>
</evidence>
<evidence type="ECO:0008006" key="3">
    <source>
        <dbReference type="Google" id="ProtNLM"/>
    </source>
</evidence>
<keyword evidence="2" id="KW-1185">Reference proteome</keyword>
<dbReference type="RefSeq" id="WP_108687255.1">
    <property type="nucleotide sequence ID" value="NZ_QCYK01000002.1"/>
</dbReference>
<name>A0A2T7BGL3_9BACT</name>
<dbReference type="Proteomes" id="UP000244450">
    <property type="component" value="Unassembled WGS sequence"/>
</dbReference>
<organism evidence="1 2">
    <name type="scientific">Chitinophaga parva</name>
    <dbReference type="NCBI Taxonomy" id="2169414"/>
    <lineage>
        <taxon>Bacteria</taxon>
        <taxon>Pseudomonadati</taxon>
        <taxon>Bacteroidota</taxon>
        <taxon>Chitinophagia</taxon>
        <taxon>Chitinophagales</taxon>
        <taxon>Chitinophagaceae</taxon>
        <taxon>Chitinophaga</taxon>
    </lineage>
</organism>
<dbReference type="OrthoDB" id="761425at2"/>
<gene>
    <name evidence="1" type="ORF">DCC81_14085</name>
</gene>